<dbReference type="SUPFAM" id="SSF49401">
    <property type="entry name" value="Bacterial adhesins"/>
    <property type="match status" value="1"/>
</dbReference>
<evidence type="ECO:0008006" key="3">
    <source>
        <dbReference type="Google" id="ProtNLM"/>
    </source>
</evidence>
<evidence type="ECO:0000256" key="1">
    <source>
        <dbReference type="SAM" id="SignalP"/>
    </source>
</evidence>
<gene>
    <name evidence="2" type="ORF">GC738_23270</name>
</gene>
<dbReference type="EMBL" id="AAMHAO010000012">
    <property type="protein sequence ID" value="EDH2826629.1"/>
    <property type="molecule type" value="Genomic_DNA"/>
</dbReference>
<proteinExistence type="predicted"/>
<dbReference type="AlphaFoldDB" id="A0A633LE73"/>
<feature type="signal peptide" evidence="1">
    <location>
        <begin position="1"/>
        <end position="22"/>
    </location>
</feature>
<comment type="caution">
    <text evidence="2">The sequence shown here is derived from an EMBL/GenBank/DDBJ whole genome shotgun (WGS) entry which is preliminary data.</text>
</comment>
<dbReference type="Gene3D" id="2.60.40.1090">
    <property type="entry name" value="Fimbrial-type adhesion domain"/>
    <property type="match status" value="1"/>
</dbReference>
<sequence length="199" mass="20292">MKLSKYALLVASGLMVSAGAMAGQTVSSGGTGTVNIDGTIRNATCSINVPKTAVSFEASKADIDKAAAKAVLATVPLDVTVSNCANQGLEFSAKASVTDQSAPEMGHFDSGDTAHDLGYYVGFKNAPEVTGGDATTSTGYHLTKVDGTGNTSSLVLKATTPSKVYELDTIIVKAKAGSSALAGNNGKVTAKYNYTFTYN</sequence>
<dbReference type="GO" id="GO:0009289">
    <property type="term" value="C:pilus"/>
    <property type="evidence" value="ECO:0007669"/>
    <property type="project" value="InterPro"/>
</dbReference>
<accession>A0A633LE73</accession>
<evidence type="ECO:0000313" key="2">
    <source>
        <dbReference type="EMBL" id="EDH2826629.1"/>
    </source>
</evidence>
<reference evidence="2" key="1">
    <citation type="submission" date="2019-10" db="EMBL/GenBank/DDBJ databases">
        <authorList>
            <consortium name="PulseNet: The National Subtyping Network for Foodborne Disease Surveillance"/>
            <person name="Tarr C.L."/>
            <person name="Trees E."/>
            <person name="Katz L.S."/>
            <person name="Carleton-Romer H.A."/>
            <person name="Stroika S."/>
            <person name="Kucerova Z."/>
            <person name="Roache K.F."/>
            <person name="Sabol A.L."/>
            <person name="Besser J."/>
            <person name="Gerner-Smidt P."/>
        </authorList>
    </citation>
    <scope>NUCLEOTIDE SEQUENCE</scope>
    <source>
        <strain evidence="2">PNUSAS107973</strain>
    </source>
</reference>
<protein>
    <recommendedName>
        <fullName evidence="3">Type 1 fimbrial protein</fullName>
    </recommendedName>
</protein>
<dbReference type="InterPro" id="IPR008966">
    <property type="entry name" value="Adhesion_dom_sf"/>
</dbReference>
<keyword evidence="1" id="KW-0732">Signal</keyword>
<dbReference type="InterPro" id="IPR036937">
    <property type="entry name" value="Adhesion_dom_fimbrial_sf"/>
</dbReference>
<feature type="chain" id="PRO_5026248612" description="Type 1 fimbrial protein" evidence="1">
    <location>
        <begin position="23"/>
        <end position="199"/>
    </location>
</feature>
<name>A0A633LE73_SALER</name>
<organism evidence="2">
    <name type="scientific">Salmonella enterica</name>
    <name type="common">Salmonella choleraesuis</name>
    <dbReference type="NCBI Taxonomy" id="28901"/>
    <lineage>
        <taxon>Bacteria</taxon>
        <taxon>Pseudomonadati</taxon>
        <taxon>Pseudomonadota</taxon>
        <taxon>Gammaproteobacteria</taxon>
        <taxon>Enterobacterales</taxon>
        <taxon>Enterobacteriaceae</taxon>
        <taxon>Salmonella</taxon>
    </lineage>
</organism>
<dbReference type="GO" id="GO:0007155">
    <property type="term" value="P:cell adhesion"/>
    <property type="evidence" value="ECO:0007669"/>
    <property type="project" value="InterPro"/>
</dbReference>